<sequence>MSYDKVLIKNVWDYIFTKNFTLSISSLKVRNIVFIVSLIFIFIGAIILIVLANSFGSGWSVACTVSDISNENHEHLEFLTTYIMPLVCRRDASSLTNKTKINLNTVQSGVINILKTTKKEINNDIKRK</sequence>
<evidence type="ECO:0000313" key="3">
    <source>
        <dbReference type="Proteomes" id="UP000250671"/>
    </source>
</evidence>
<dbReference type="EMBL" id="UCZA01000024">
    <property type="protein sequence ID" value="SQP84454.1"/>
    <property type="molecule type" value="Genomic_DNA"/>
</dbReference>
<keyword evidence="1" id="KW-0472">Membrane</keyword>
<accession>A0A2X7JXD1</accession>
<evidence type="ECO:0000313" key="2">
    <source>
        <dbReference type="EMBL" id="SQP84454.1"/>
    </source>
</evidence>
<gene>
    <name evidence="2" type="ORF">SAMEA3752557_03747</name>
</gene>
<organism evidence="2 3">
    <name type="scientific">Escherichia coli</name>
    <dbReference type="NCBI Taxonomy" id="562"/>
    <lineage>
        <taxon>Bacteria</taxon>
        <taxon>Pseudomonadati</taxon>
        <taxon>Pseudomonadota</taxon>
        <taxon>Gammaproteobacteria</taxon>
        <taxon>Enterobacterales</taxon>
        <taxon>Enterobacteriaceae</taxon>
        <taxon>Escherichia</taxon>
    </lineage>
</organism>
<evidence type="ECO:0000256" key="1">
    <source>
        <dbReference type="SAM" id="Phobius"/>
    </source>
</evidence>
<keyword evidence="1" id="KW-0812">Transmembrane</keyword>
<keyword evidence="1" id="KW-1133">Transmembrane helix</keyword>
<protein>
    <submittedName>
        <fullName evidence="2">Uncharacterized protein</fullName>
    </submittedName>
</protein>
<dbReference type="AlphaFoldDB" id="A0A2X7JXD1"/>
<proteinExistence type="predicted"/>
<name>A0A2X7JXD1_ECOLX</name>
<feature type="transmembrane region" description="Helical" evidence="1">
    <location>
        <begin position="32"/>
        <end position="52"/>
    </location>
</feature>
<reference evidence="2 3" key="1">
    <citation type="submission" date="2018-06" db="EMBL/GenBank/DDBJ databases">
        <authorList>
            <consortium name="Pathogen Informatics"/>
            <person name="Doyle S."/>
        </authorList>
    </citation>
    <scope>NUCLEOTIDE SEQUENCE [LARGE SCALE GENOMIC DNA]</scope>
    <source>
        <strain evidence="2 3">VREC0535</strain>
    </source>
</reference>
<dbReference type="Proteomes" id="UP000250671">
    <property type="component" value="Unassembled WGS sequence"/>
</dbReference>